<evidence type="ECO:0000259" key="7">
    <source>
        <dbReference type="Pfam" id="PF02836"/>
    </source>
</evidence>
<evidence type="ECO:0000259" key="10">
    <source>
        <dbReference type="Pfam" id="PF16355"/>
    </source>
</evidence>
<feature type="chain" id="PRO_5038643795" description="Beta-galactosidase" evidence="5">
    <location>
        <begin position="20"/>
        <end position="1163"/>
    </location>
</feature>
<dbReference type="InterPro" id="IPR032311">
    <property type="entry name" value="DUF4982"/>
</dbReference>
<feature type="region of interest" description="Disordered" evidence="4">
    <location>
        <begin position="849"/>
        <end position="869"/>
    </location>
</feature>
<dbReference type="Gene3D" id="2.60.40.10">
    <property type="entry name" value="Immunoglobulins"/>
    <property type="match status" value="3"/>
</dbReference>
<evidence type="ECO:0000259" key="9">
    <source>
        <dbReference type="Pfam" id="PF07532"/>
    </source>
</evidence>
<dbReference type="InterPro" id="IPR008979">
    <property type="entry name" value="Galactose-bd-like_sf"/>
</dbReference>
<keyword evidence="13" id="KW-1185">Reference proteome</keyword>
<dbReference type="PANTHER" id="PTHR42732">
    <property type="entry name" value="BETA-GALACTOSIDASE"/>
    <property type="match status" value="1"/>
</dbReference>
<name>A0A6V8KW70_9ACTN</name>
<evidence type="ECO:0000259" key="11">
    <source>
        <dbReference type="Pfam" id="PF18565"/>
    </source>
</evidence>
<dbReference type="Pfam" id="PF00703">
    <property type="entry name" value="Glyco_hydro_2"/>
    <property type="match status" value="1"/>
</dbReference>
<dbReference type="InterPro" id="IPR051913">
    <property type="entry name" value="GH2_Domain-Containing"/>
</dbReference>
<evidence type="ECO:0000259" key="6">
    <source>
        <dbReference type="Pfam" id="PF00703"/>
    </source>
</evidence>
<dbReference type="InterPro" id="IPR006104">
    <property type="entry name" value="Glyco_hydro_2_N"/>
</dbReference>
<dbReference type="GO" id="GO:0005975">
    <property type="term" value="P:carbohydrate metabolic process"/>
    <property type="evidence" value="ECO:0007669"/>
    <property type="project" value="InterPro"/>
</dbReference>
<reference evidence="12 13" key="1">
    <citation type="submission" date="2020-03" db="EMBL/GenBank/DDBJ databases">
        <title>Whole genome shotgun sequence of Phytohabitans rumicis NBRC 108638.</title>
        <authorList>
            <person name="Komaki H."/>
            <person name="Tamura T."/>
        </authorList>
    </citation>
    <scope>NUCLEOTIDE SEQUENCE [LARGE SCALE GENOMIC DNA]</scope>
    <source>
        <strain evidence="12 13">NBRC 108638</strain>
    </source>
</reference>
<dbReference type="RefSeq" id="WP_173073232.1">
    <property type="nucleotide sequence ID" value="NZ_BAABJB010000044.1"/>
</dbReference>
<dbReference type="EMBL" id="BLPG01000001">
    <property type="protein sequence ID" value="GFJ86641.1"/>
    <property type="molecule type" value="Genomic_DNA"/>
</dbReference>
<keyword evidence="2" id="KW-0378">Hydrolase</keyword>
<protein>
    <recommendedName>
        <fullName evidence="14">Beta-galactosidase</fullName>
    </recommendedName>
</protein>
<feature type="domain" description="Glycoside hydrolase family 2 immunoglobulin-like beta-sandwich" evidence="6">
    <location>
        <begin position="206"/>
        <end position="299"/>
    </location>
</feature>
<evidence type="ECO:0000259" key="8">
    <source>
        <dbReference type="Pfam" id="PF02837"/>
    </source>
</evidence>
<dbReference type="InterPro" id="IPR017853">
    <property type="entry name" value="GH"/>
</dbReference>
<dbReference type="Pfam" id="PF02836">
    <property type="entry name" value="Glyco_hydro_2_C"/>
    <property type="match status" value="1"/>
</dbReference>
<evidence type="ECO:0000313" key="13">
    <source>
        <dbReference type="Proteomes" id="UP000482960"/>
    </source>
</evidence>
<dbReference type="Pfam" id="PF02837">
    <property type="entry name" value="Glyco_hydro_2_N"/>
    <property type="match status" value="1"/>
</dbReference>
<feature type="domain" description="DUF4982" evidence="10">
    <location>
        <begin position="637"/>
        <end position="729"/>
    </location>
</feature>
<dbReference type="InterPro" id="IPR006101">
    <property type="entry name" value="Glyco_hydro_2"/>
</dbReference>
<comment type="similarity">
    <text evidence="1">Belongs to the glycosyl hydrolase 2 family.</text>
</comment>
<dbReference type="SUPFAM" id="SSF49303">
    <property type="entry name" value="beta-Galactosidase/glucuronidase domain"/>
    <property type="match status" value="1"/>
</dbReference>
<dbReference type="InterPro" id="IPR040605">
    <property type="entry name" value="Glyco_hydro2_dom5"/>
</dbReference>
<comment type="caution">
    <text evidence="12">The sequence shown here is derived from an EMBL/GenBank/DDBJ whole genome shotgun (WGS) entry which is preliminary data.</text>
</comment>
<feature type="domain" description="Glycoside hydrolase family 2" evidence="11">
    <location>
        <begin position="742"/>
        <end position="842"/>
    </location>
</feature>
<dbReference type="PANTHER" id="PTHR42732:SF1">
    <property type="entry name" value="BETA-MANNOSIDASE"/>
    <property type="match status" value="1"/>
</dbReference>
<reference evidence="12 13" key="2">
    <citation type="submission" date="2020-03" db="EMBL/GenBank/DDBJ databases">
        <authorList>
            <person name="Ichikawa N."/>
            <person name="Kimura A."/>
            <person name="Kitahashi Y."/>
            <person name="Uohara A."/>
        </authorList>
    </citation>
    <scope>NUCLEOTIDE SEQUENCE [LARGE SCALE GENOMIC DNA]</scope>
    <source>
        <strain evidence="12 13">NBRC 108638</strain>
    </source>
</reference>
<keyword evidence="3" id="KW-0326">Glycosidase</keyword>
<feature type="domain" description="Glycosyl hydrolases family 2 sugar binding" evidence="8">
    <location>
        <begin position="42"/>
        <end position="194"/>
    </location>
</feature>
<feature type="domain" description="Bacterial Ig-like" evidence="9">
    <location>
        <begin position="929"/>
        <end position="981"/>
    </location>
</feature>
<dbReference type="Gene3D" id="3.20.20.80">
    <property type="entry name" value="Glycosidases"/>
    <property type="match status" value="1"/>
</dbReference>
<evidence type="ECO:0000313" key="12">
    <source>
        <dbReference type="EMBL" id="GFJ86641.1"/>
    </source>
</evidence>
<dbReference type="InterPro" id="IPR006103">
    <property type="entry name" value="Glyco_hydro_2_cat"/>
</dbReference>
<feature type="compositionally biased region" description="Basic and acidic residues" evidence="4">
    <location>
        <begin position="849"/>
        <end position="860"/>
    </location>
</feature>
<dbReference type="InterPro" id="IPR036156">
    <property type="entry name" value="Beta-gal/glucu_dom_sf"/>
</dbReference>
<evidence type="ECO:0008006" key="14">
    <source>
        <dbReference type="Google" id="ProtNLM"/>
    </source>
</evidence>
<accession>A0A6V8KW70</accession>
<organism evidence="12 13">
    <name type="scientific">Phytohabitans rumicis</name>
    <dbReference type="NCBI Taxonomy" id="1076125"/>
    <lineage>
        <taxon>Bacteria</taxon>
        <taxon>Bacillati</taxon>
        <taxon>Actinomycetota</taxon>
        <taxon>Actinomycetes</taxon>
        <taxon>Micromonosporales</taxon>
        <taxon>Micromonosporaceae</taxon>
    </lineage>
</organism>
<feature type="signal peptide" evidence="5">
    <location>
        <begin position="1"/>
        <end position="19"/>
    </location>
</feature>
<dbReference type="Pfam" id="PF07532">
    <property type="entry name" value="Big_4"/>
    <property type="match status" value="1"/>
</dbReference>
<dbReference type="InterPro" id="IPR013783">
    <property type="entry name" value="Ig-like_fold"/>
</dbReference>
<dbReference type="Pfam" id="PF18565">
    <property type="entry name" value="Glyco_hydro2_C5"/>
    <property type="match status" value="1"/>
</dbReference>
<evidence type="ECO:0000256" key="4">
    <source>
        <dbReference type="SAM" id="MobiDB-lite"/>
    </source>
</evidence>
<dbReference type="GO" id="GO:0004553">
    <property type="term" value="F:hydrolase activity, hydrolyzing O-glycosyl compounds"/>
    <property type="evidence" value="ECO:0007669"/>
    <property type="project" value="InterPro"/>
</dbReference>
<dbReference type="AlphaFoldDB" id="A0A6V8KW70"/>
<evidence type="ECO:0000256" key="5">
    <source>
        <dbReference type="SAM" id="SignalP"/>
    </source>
</evidence>
<dbReference type="Pfam" id="PF16355">
    <property type="entry name" value="DUF4982"/>
    <property type="match status" value="1"/>
</dbReference>
<evidence type="ECO:0000256" key="2">
    <source>
        <dbReference type="ARBA" id="ARBA00022801"/>
    </source>
</evidence>
<gene>
    <name evidence="12" type="ORF">Prum_002830</name>
</gene>
<dbReference type="InterPro" id="IPR011081">
    <property type="entry name" value="Big_4"/>
</dbReference>
<dbReference type="PRINTS" id="PR00132">
    <property type="entry name" value="GLHYDRLASE2"/>
</dbReference>
<evidence type="ECO:0000256" key="3">
    <source>
        <dbReference type="ARBA" id="ARBA00023295"/>
    </source>
</evidence>
<proteinExistence type="inferred from homology"/>
<dbReference type="SUPFAM" id="SSF51445">
    <property type="entry name" value="(Trans)glycosidases"/>
    <property type="match status" value="1"/>
</dbReference>
<feature type="domain" description="Glycoside hydrolase family 2 catalytic" evidence="7">
    <location>
        <begin position="307"/>
        <end position="465"/>
    </location>
</feature>
<dbReference type="Proteomes" id="UP000482960">
    <property type="component" value="Unassembled WGS sequence"/>
</dbReference>
<dbReference type="InterPro" id="IPR006102">
    <property type="entry name" value="Ig-like_GH2"/>
</dbReference>
<keyword evidence="5" id="KW-0732">Signal</keyword>
<evidence type="ECO:0000256" key="1">
    <source>
        <dbReference type="ARBA" id="ARBA00007401"/>
    </source>
</evidence>
<sequence length="1163" mass="125365">MLLAVFAVLLTGLPGTVVAGKPVAAGDVPRTGREVVDFTRDWRFALANRDGVQVPPAYADAVSPGYDDSSWRVLDVPHDWSIELDPTAGPGTTAGTGYFQGGLGFYRKTFTVPPVADGDRISIEFDGVYMNSAVYLNGTLLGTHPYGYTGFAFDITGLAHTDGTPNVVAVKVQNQLPNSRWYSGSGIYRNVRLVVTGPVHVRRHGTFVTTPDAATTIDQGYVDVHVATDVVNETTEAELVHTVRDESGRVVGRARDATTIRVRHPRLWSVDSPYLYTLETSLLVGGRPVDAVSTPFGVRWVEIDPAEGMFVNGEYTKLQGVDLHHDLGALGAAVSADAIDRQLSIMKRMGVNALRTAHNPPAPEVIEACERLGIVVMVEAFDTWRNNKTANDYGDWFELEAPGGGGLLWSDVDIMEMVHEFKNSPSVVMWSIGNEIRGQTVADAQRLVADIKSIDTTRPVVWGSDSYRTPPSPTSTNGQIAQLLDGVGLNYNTAQSVDALHQLYPDTFFFESESSSSTSARGVYQWPDLLNTGEDYTPGRRLVSSYDNNMASWTMPGEYGLKKDRDRKFFTGEFLWSGFDYIGEPTPYGQFPVKSAFFGAVDTAGFPKDLFYAFQSQWTTEPMVHLVPMNWTDHEPGQPVTVWAYSNVDTVELFLNGRSLGAHRYDGKTTAFGRDYLETTEPTGDDKTFPSGSYTSPGGGTGKLHLTWQVPFEPGELRAVATRDGAAVATDVLRTAGAPHTLRLTPDRAAIDADGESLSFVTVEVVDAHGVVVPEADDLLRFTVTGGTLAGVDNGRQESAENYQAAHRSAFNGKALAIVRSDERPGPISITVTGDGLLPATTTVFDVGRRDRGGAVDPHLRTPTGTRPDLPRHVTLVRADGSTSRERVTWARLTRDQLDSERPYLVRGTARGHRVAAHVTPYRVSSVQTFTAAVPVGVRPYLPGTARVTFTDGVTDLVAVNWDPVPDPTGPGTFTVPGKLAEHGLTTSVAVTVSDGWTLGQNLAPAATPSASFSGTPQTVPATMTDGVLPDANGWSNRYTKAATALLPAYSLARPADWASLTWTSPQAVDTLVPYFRLAAGRTFPAAVSVEYWDGTGWIPAANQSVTMATQSEQPTTISFDKVSTTALRLVVTSAAPATPDGFVQISELHALGDVAIGDVKEG</sequence>
<dbReference type="Gene3D" id="2.60.120.260">
    <property type="entry name" value="Galactose-binding domain-like"/>
    <property type="match status" value="2"/>
</dbReference>
<dbReference type="SUPFAM" id="SSF49785">
    <property type="entry name" value="Galactose-binding domain-like"/>
    <property type="match status" value="1"/>
</dbReference>